<sequence>MPHRSSGSSGLSAWLSSLLRSCAPLSALRPGKQAHAQAIAHGLLPHATLETDLVLMYSRCSHPHLARQVFDRMLHRNMHSWNILLSSYVQTSLFDHALALIHPFLQSGLRPDHFTLPSLLKACAGTGDASLGMALHNRAIVLGLEDHVVVAGSVLDMYAKCGNLVDAHCLFETMLNRDVVTWNSMISGLARAGHSIEALHIFQRLHWKGEEMDSRAIPSVLHACGRLGDLIRGKEVHGRMVRCLVFDSDIAIGNSLIDMYAKCGCLEHSHKVFLSMCNRDLVTWSTLISCYGLHGKGKEALTLYKEMIAHGLQPNCITFTSVLASCSHSGLIDEGRQVFDSMVDAYEVEPRVEHYACMVDLLGRSGSIGEALALIYEMPMEPAPSVWGALLGACVVHRNVEVGEIAAYKLFELEAGNPSNYVALCGIYDAVGRWDGVAQMRSRMREFGMVKIPGCSWIDVKGRMHVFYQGSVSHPLAKRINEVLDVLAKMMANSDDRHG</sequence>
<dbReference type="Pfam" id="PF01535">
    <property type="entry name" value="PPR"/>
    <property type="match status" value="6"/>
</dbReference>
<dbReference type="Pfam" id="PF13041">
    <property type="entry name" value="PPR_2"/>
    <property type="match status" value="1"/>
</dbReference>
<dbReference type="InterPro" id="IPR011990">
    <property type="entry name" value="TPR-like_helical_dom_sf"/>
</dbReference>
<dbReference type="FunFam" id="1.25.40.10:FF:000344">
    <property type="entry name" value="Pentatricopeptide repeat-containing protein"/>
    <property type="match status" value="1"/>
</dbReference>
<dbReference type="GO" id="GO:0003723">
    <property type="term" value="F:RNA binding"/>
    <property type="evidence" value="ECO:0007669"/>
    <property type="project" value="InterPro"/>
</dbReference>
<dbReference type="OrthoDB" id="185373at2759"/>
<organism evidence="4 5">
    <name type="scientific">Elaeis guineensis var. tenera</name>
    <name type="common">Oil palm</name>
    <dbReference type="NCBI Taxonomy" id="51953"/>
    <lineage>
        <taxon>Eukaryota</taxon>
        <taxon>Viridiplantae</taxon>
        <taxon>Streptophyta</taxon>
        <taxon>Embryophyta</taxon>
        <taxon>Tracheophyta</taxon>
        <taxon>Spermatophyta</taxon>
        <taxon>Magnoliopsida</taxon>
        <taxon>Liliopsida</taxon>
        <taxon>Arecaceae</taxon>
        <taxon>Arecoideae</taxon>
        <taxon>Cocoseae</taxon>
        <taxon>Elaeidinae</taxon>
        <taxon>Elaeis</taxon>
    </lineage>
</organism>
<dbReference type="InterPro" id="IPR046960">
    <property type="entry name" value="PPR_At4g14850-like_plant"/>
</dbReference>
<accession>A0A6I9RZG9</accession>
<evidence type="ECO:0000313" key="5">
    <source>
        <dbReference type="RefSeq" id="XP_010930843.1"/>
    </source>
</evidence>
<feature type="chain" id="PRO_5026939541" evidence="3">
    <location>
        <begin position="28"/>
        <end position="499"/>
    </location>
</feature>
<keyword evidence="4" id="KW-1185">Reference proteome</keyword>
<dbReference type="FunFam" id="1.25.40.10:FF:000996">
    <property type="entry name" value="Small kernel1"/>
    <property type="match status" value="1"/>
</dbReference>
<evidence type="ECO:0000256" key="1">
    <source>
        <dbReference type="ARBA" id="ARBA00022737"/>
    </source>
</evidence>
<protein>
    <submittedName>
        <fullName evidence="5">Pentatricopeptide repeat-containing protein At2g13600</fullName>
    </submittedName>
</protein>
<evidence type="ECO:0000313" key="4">
    <source>
        <dbReference type="Proteomes" id="UP000504607"/>
    </source>
</evidence>
<feature type="signal peptide" evidence="3">
    <location>
        <begin position="1"/>
        <end position="27"/>
    </location>
</feature>
<proteinExistence type="predicted"/>
<dbReference type="AlphaFoldDB" id="A0A6I9RZG9"/>
<gene>
    <name evidence="5" type="primary">LOC105051897</name>
</gene>
<dbReference type="PROSITE" id="PS51375">
    <property type="entry name" value="PPR"/>
    <property type="match status" value="4"/>
</dbReference>
<name>A0A6I9RZG9_ELAGV</name>
<dbReference type="GO" id="GO:0009451">
    <property type="term" value="P:RNA modification"/>
    <property type="evidence" value="ECO:0007669"/>
    <property type="project" value="InterPro"/>
</dbReference>
<feature type="repeat" description="PPR" evidence="2">
    <location>
        <begin position="178"/>
        <end position="212"/>
    </location>
</feature>
<reference evidence="5" key="1">
    <citation type="submission" date="2025-08" db="UniProtKB">
        <authorList>
            <consortium name="RefSeq"/>
        </authorList>
    </citation>
    <scope>IDENTIFICATION</scope>
</reference>
<keyword evidence="3" id="KW-0732">Signal</keyword>
<dbReference type="GeneID" id="105051897"/>
<dbReference type="NCBIfam" id="TIGR00756">
    <property type="entry name" value="PPR"/>
    <property type="match status" value="3"/>
</dbReference>
<evidence type="ECO:0000256" key="2">
    <source>
        <dbReference type="PROSITE-ProRule" id="PRU00708"/>
    </source>
</evidence>
<feature type="repeat" description="PPR" evidence="2">
    <location>
        <begin position="77"/>
        <end position="111"/>
    </location>
</feature>
<dbReference type="RefSeq" id="XP_010930843.1">
    <property type="nucleotide sequence ID" value="XM_010932541.3"/>
</dbReference>
<dbReference type="InterPro" id="IPR002885">
    <property type="entry name" value="PPR_rpt"/>
</dbReference>
<dbReference type="Proteomes" id="UP000504607">
    <property type="component" value="Chromosome 9"/>
</dbReference>
<dbReference type="PANTHER" id="PTHR47926">
    <property type="entry name" value="PENTATRICOPEPTIDE REPEAT-CONTAINING PROTEIN"/>
    <property type="match status" value="1"/>
</dbReference>
<dbReference type="Gene3D" id="1.25.40.10">
    <property type="entry name" value="Tetratricopeptide repeat domain"/>
    <property type="match status" value="3"/>
</dbReference>
<dbReference type="KEGG" id="egu:105051897"/>
<dbReference type="Pfam" id="PF20431">
    <property type="entry name" value="E_motif"/>
    <property type="match status" value="1"/>
</dbReference>
<feature type="repeat" description="PPR" evidence="2">
    <location>
        <begin position="280"/>
        <end position="314"/>
    </location>
</feature>
<dbReference type="InterPro" id="IPR046848">
    <property type="entry name" value="E_motif"/>
</dbReference>
<feature type="repeat" description="PPR" evidence="2">
    <location>
        <begin position="315"/>
        <end position="345"/>
    </location>
</feature>
<keyword evidence="1" id="KW-0677">Repeat</keyword>
<evidence type="ECO:0000256" key="3">
    <source>
        <dbReference type="SAM" id="SignalP"/>
    </source>
</evidence>
<dbReference type="InParanoid" id="A0A6I9RZG9"/>
<dbReference type="PANTHER" id="PTHR47926:SF516">
    <property type="entry name" value="SMK1"/>
    <property type="match status" value="1"/>
</dbReference>